<name>A0AA38T9D8_9ASTR</name>
<evidence type="ECO:0000313" key="1">
    <source>
        <dbReference type="EMBL" id="KAJ9552783.1"/>
    </source>
</evidence>
<gene>
    <name evidence="1" type="ORF">OSB04_016828</name>
</gene>
<proteinExistence type="predicted"/>
<accession>A0AA38T9D8</accession>
<keyword evidence="2" id="KW-1185">Reference proteome</keyword>
<comment type="caution">
    <text evidence="1">The sequence shown here is derived from an EMBL/GenBank/DDBJ whole genome shotgun (WGS) entry which is preliminary data.</text>
</comment>
<sequence length="103" mass="12280">MFNPSCFVEVRASLSWFHEDRFAPFDYWWSMPEMGLLTASRYDRILHVLNNIGSSMFLPIRFVNRNHYVRVKLEGGYPVPTISSQWLWWRYPCAIGWATPYQA</sequence>
<organism evidence="1 2">
    <name type="scientific">Centaurea solstitialis</name>
    <name type="common">yellow star-thistle</name>
    <dbReference type="NCBI Taxonomy" id="347529"/>
    <lineage>
        <taxon>Eukaryota</taxon>
        <taxon>Viridiplantae</taxon>
        <taxon>Streptophyta</taxon>
        <taxon>Embryophyta</taxon>
        <taxon>Tracheophyta</taxon>
        <taxon>Spermatophyta</taxon>
        <taxon>Magnoliopsida</taxon>
        <taxon>eudicotyledons</taxon>
        <taxon>Gunneridae</taxon>
        <taxon>Pentapetalae</taxon>
        <taxon>asterids</taxon>
        <taxon>campanulids</taxon>
        <taxon>Asterales</taxon>
        <taxon>Asteraceae</taxon>
        <taxon>Carduoideae</taxon>
        <taxon>Cardueae</taxon>
        <taxon>Centaureinae</taxon>
        <taxon>Centaurea</taxon>
    </lineage>
</organism>
<dbReference type="AlphaFoldDB" id="A0AA38T9D8"/>
<evidence type="ECO:0000313" key="2">
    <source>
        <dbReference type="Proteomes" id="UP001172457"/>
    </source>
</evidence>
<dbReference type="EMBL" id="JARYMX010000004">
    <property type="protein sequence ID" value="KAJ9552783.1"/>
    <property type="molecule type" value="Genomic_DNA"/>
</dbReference>
<dbReference type="Proteomes" id="UP001172457">
    <property type="component" value="Chromosome 4"/>
</dbReference>
<protein>
    <submittedName>
        <fullName evidence="1">Uncharacterized protein</fullName>
    </submittedName>
</protein>
<reference evidence="1" key="1">
    <citation type="submission" date="2023-03" db="EMBL/GenBank/DDBJ databases">
        <title>Chromosome-scale reference genome and RAD-based genetic map of yellow starthistle (Centaurea solstitialis) reveal putative structural variation and QTLs associated with invader traits.</title>
        <authorList>
            <person name="Reatini B."/>
            <person name="Cang F.A."/>
            <person name="Jiang Q."/>
            <person name="Mckibben M.T.W."/>
            <person name="Barker M.S."/>
            <person name="Rieseberg L.H."/>
            <person name="Dlugosch K.M."/>
        </authorList>
    </citation>
    <scope>NUCLEOTIDE SEQUENCE</scope>
    <source>
        <strain evidence="1">CAN-66</strain>
        <tissue evidence="1">Leaf</tissue>
    </source>
</reference>